<dbReference type="Proteomes" id="UP000077824">
    <property type="component" value="Chromosome"/>
</dbReference>
<sequence>MRTRLFYTSIGILFFAIVKSQVGIGTSNPSNSAILELNSTNKGLLMNTVSLTSLNSASPMGSHVEGMWVYNIATAGTSPNNVIPGLYYNDGAKWVLMSINDNLPRIGDIKSSVITTDHDGWYLLNGRNITTLPTIGQTNASSLGFATTLPNSSDRILKGKNTSETLAAVGGNNSYSITQANLPNLSITGSTVQSGAHTHSYTNRGVNYWNYNAGGQNTTRTVNTEVRTTGAAGDHQHTFSVPSGGTNTAINQYPKHLVVQNFIYLGK</sequence>
<dbReference type="RefSeq" id="WP_066755484.1">
    <property type="nucleotide sequence ID" value="NZ_CP015199.1"/>
</dbReference>
<evidence type="ECO:0000313" key="1">
    <source>
        <dbReference type="EMBL" id="ANF51515.1"/>
    </source>
</evidence>
<reference evidence="1 2" key="1">
    <citation type="submission" date="2016-04" db="EMBL/GenBank/DDBJ databases">
        <title>Complete Genome Sequence of Chryseobacterium sp. IHBB 10212.</title>
        <authorList>
            <person name="Pal M."/>
            <person name="Swarnkar M.K."/>
            <person name="Kaushal K."/>
            <person name="Chhibber S."/>
            <person name="Singh A.K."/>
            <person name="Gulati A."/>
        </authorList>
    </citation>
    <scope>NUCLEOTIDE SEQUENCE [LARGE SCALE GENOMIC DNA]</scope>
    <source>
        <strain evidence="1 2">IHBB 10212</strain>
    </source>
</reference>
<evidence type="ECO:0000313" key="2">
    <source>
        <dbReference type="Proteomes" id="UP000077824"/>
    </source>
</evidence>
<organism evidence="1 2">
    <name type="scientific">Chryseobacterium glaciei</name>
    <dbReference type="NCBI Taxonomy" id="1685010"/>
    <lineage>
        <taxon>Bacteria</taxon>
        <taxon>Pseudomonadati</taxon>
        <taxon>Bacteroidota</taxon>
        <taxon>Flavobacteriia</taxon>
        <taxon>Flavobacteriales</taxon>
        <taxon>Weeksellaceae</taxon>
        <taxon>Chryseobacterium group</taxon>
        <taxon>Chryseobacterium</taxon>
    </lineage>
</organism>
<keyword evidence="2" id="KW-1185">Reference proteome</keyword>
<dbReference type="OrthoDB" id="1143915at2"/>
<name>A0A172XXG9_9FLAO</name>
<gene>
    <name evidence="1" type="ORF">A0O34_13820</name>
</gene>
<dbReference type="STRING" id="1685010.A0O34_13820"/>
<proteinExistence type="predicted"/>
<accession>A0A172XXG9</accession>
<dbReference type="AlphaFoldDB" id="A0A172XXG9"/>
<protein>
    <recommendedName>
        <fullName evidence="3">Phage tail collar domain-containing protein</fullName>
    </recommendedName>
</protein>
<evidence type="ECO:0008006" key="3">
    <source>
        <dbReference type="Google" id="ProtNLM"/>
    </source>
</evidence>
<dbReference type="EMBL" id="CP015199">
    <property type="protein sequence ID" value="ANF51515.1"/>
    <property type="molecule type" value="Genomic_DNA"/>
</dbReference>
<dbReference type="KEGG" id="chh:A0O34_13820"/>